<evidence type="ECO:0000313" key="3">
    <source>
        <dbReference type="WBParaSite" id="maker-uti_cns_0045746-snap-gene-0.3-mRNA-1"/>
    </source>
</evidence>
<proteinExistence type="predicted"/>
<protein>
    <submittedName>
        <fullName evidence="3">RING-type domain-containing protein</fullName>
    </submittedName>
</protein>
<feature type="region of interest" description="Disordered" evidence="1">
    <location>
        <begin position="235"/>
        <end position="460"/>
    </location>
</feature>
<sequence length="1119" mass="128873">MSSCGHSFESLRKRCSKCDTQQKKITGKCCSKCGQPENCEIVCPECTNAVLLTKCQHSYSQWKKICKSCEEEWDSLDSTFCSECTVQGNFIYFCELCPKEAIFPDYGSFSTQPQGQSDNFSSVQSVPANSEVTNYRTQARALESGESYLADMRGSIAKHTMPEGANQTVDPAAKELEDCDMHLNLVGQKDSSKREPIVSKQAESINSTKVEPENFQQMEKGTKDSRTAYEQMMKHTVPETSNRYSFEGETTKQQNRDPQSTEQQNRDPQSTEQQSSDPQSKEQQSRDQKSTEQQKRDPQSTEQQSSDPQSKEQQSRDQKSTEQQKRDQKSTEQQKRDPQSTEQQKRESQSTEQQSSDPHSKEQPKRYLQSTEQQSRDLQSTEQRNRKLLSIDQQNRDSQSTEQRNRKLVSIDQQNRDSQSTEQRNRKLLSIDQQNRDSQSTEQQSSNPHVMGQRSEKQQKKNICNWEETKEMQSFEVVTKEEAVGRTSTRTKTTDFELKSSTDGRLQPLKAGAKIQLQNEIQKRFPQEEILPMKVRFHILNDSFEFNPENDEVIIVFGNKELGGGNAAESPFYIDAKCMTFSQWRDSEDRMHKLTEICYKFFLPKRALSGKIRFEYEYSIKANRTNGFSFSEEVHIHEYKRDITNCEIQFDCIISGPKLNPVFGKYNNLSHEYYRMVYEQLNQCAARELAVGTYPPCTTIRAVEWAVHRYYDYKMIQAEDIRNTAIRSLVDHVMTAPSKHGFSTSAQKSAEDWNISLELLRLCVESGECFSANKRILGLKQDSAVQLLHCLLPPVNYAPEKMQKFTGRYDYGRVDQFLAEYSKVDPLLCRFFTATAHFDYINDFFKLRKVPALVKLATLQSLTSDSKKLKAVSEAAPSVISSLQESLSELTDFELKQCLLITRSIRDRVCSIDNVELYLQLVDCMLSCKLEKMRRGHKKKKKDNKEINKSLEKIEESFRARKSPRQPFGYETLETLIRNFDSMFRQIKQSDYTAELSECFQKYFTRLLQYFGKEMLVDFFDTSSTLGAMQPCATICILNSLLEKPTKHLDNSGSLKKAFQKLFEQSKRTPQIYSVLSDVVCDTAASFRSSNSNDNDGIDFLPDLKLLIEWPIAACLLDF</sequence>
<keyword evidence="2" id="KW-1185">Reference proteome</keyword>
<dbReference type="AlphaFoldDB" id="A0A1I8J2P5"/>
<feature type="compositionally biased region" description="Polar residues" evidence="1">
    <location>
        <begin position="411"/>
        <end position="422"/>
    </location>
</feature>
<organism evidence="2 3">
    <name type="scientific">Macrostomum lignano</name>
    <dbReference type="NCBI Taxonomy" id="282301"/>
    <lineage>
        <taxon>Eukaryota</taxon>
        <taxon>Metazoa</taxon>
        <taxon>Spiralia</taxon>
        <taxon>Lophotrochozoa</taxon>
        <taxon>Platyhelminthes</taxon>
        <taxon>Rhabditophora</taxon>
        <taxon>Macrostomorpha</taxon>
        <taxon>Macrostomida</taxon>
        <taxon>Macrostomidae</taxon>
        <taxon>Macrostomum</taxon>
    </lineage>
</organism>
<dbReference type="WBParaSite" id="maker-uti_cns_0045746-snap-gene-0.3-mRNA-1">
    <property type="protein sequence ID" value="maker-uti_cns_0045746-snap-gene-0.3-mRNA-1"/>
    <property type="gene ID" value="maker-uti_cns_0045746-snap-gene-0.3"/>
</dbReference>
<feature type="region of interest" description="Disordered" evidence="1">
    <location>
        <begin position="187"/>
        <end position="222"/>
    </location>
</feature>
<feature type="compositionally biased region" description="Polar residues" evidence="1">
    <location>
        <begin position="391"/>
        <end position="402"/>
    </location>
</feature>
<feature type="compositionally biased region" description="Polar residues" evidence="1">
    <location>
        <begin position="368"/>
        <end position="382"/>
    </location>
</feature>
<feature type="compositionally biased region" description="Polar residues" evidence="1">
    <location>
        <begin position="251"/>
        <end position="278"/>
    </location>
</feature>
<feature type="compositionally biased region" description="Polar residues" evidence="1">
    <location>
        <begin position="201"/>
        <end position="219"/>
    </location>
</feature>
<feature type="compositionally biased region" description="Polar residues" evidence="1">
    <location>
        <begin position="431"/>
        <end position="448"/>
    </location>
</feature>
<name>A0A1I8J2P5_9PLAT</name>
<feature type="compositionally biased region" description="Basic and acidic residues" evidence="1">
    <location>
        <begin position="279"/>
        <end position="299"/>
    </location>
</feature>
<reference evidence="3" key="1">
    <citation type="submission" date="2016-11" db="UniProtKB">
        <authorList>
            <consortium name="WormBaseParasite"/>
        </authorList>
    </citation>
    <scope>IDENTIFICATION</scope>
</reference>
<evidence type="ECO:0000313" key="2">
    <source>
        <dbReference type="Proteomes" id="UP000095280"/>
    </source>
</evidence>
<evidence type="ECO:0000256" key="1">
    <source>
        <dbReference type="SAM" id="MobiDB-lite"/>
    </source>
</evidence>
<feature type="compositionally biased region" description="Basic and acidic residues" evidence="1">
    <location>
        <begin position="309"/>
        <end position="349"/>
    </location>
</feature>
<accession>A0A1I8J2P5</accession>
<dbReference type="Proteomes" id="UP000095280">
    <property type="component" value="Unplaced"/>
</dbReference>